<evidence type="ECO:0000259" key="10">
    <source>
        <dbReference type="PROSITE" id="PS50262"/>
    </source>
</evidence>
<evidence type="ECO:0000256" key="5">
    <source>
        <dbReference type="ARBA" id="ARBA00022989"/>
    </source>
</evidence>
<dbReference type="FunFam" id="1.20.1070.10:FF:000084">
    <property type="entry name" value="Probable G-protein coupled receptor 22"/>
    <property type="match status" value="1"/>
</dbReference>
<dbReference type="FunFam" id="1.20.1070.10:FF:000116">
    <property type="entry name" value="probable G-protein coupled receptor 22"/>
    <property type="match status" value="1"/>
</dbReference>
<feature type="transmembrane region" description="Helical" evidence="9">
    <location>
        <begin position="288"/>
        <end position="306"/>
    </location>
</feature>
<dbReference type="SUPFAM" id="SSF81321">
    <property type="entry name" value="Family A G protein-coupled receptor-like"/>
    <property type="match status" value="1"/>
</dbReference>
<feature type="transmembrane region" description="Helical" evidence="9">
    <location>
        <begin position="36"/>
        <end position="60"/>
    </location>
</feature>
<dbReference type="CDD" id="cd00637">
    <property type="entry name" value="7tm_classA_rhodopsin-like"/>
    <property type="match status" value="1"/>
</dbReference>
<comment type="subcellular location">
    <subcellularLocation>
        <location evidence="1">Cell membrane</location>
        <topology evidence="1">Multi-pass membrane protein</topology>
    </subcellularLocation>
</comment>
<feature type="transmembrane region" description="Helical" evidence="9">
    <location>
        <begin position="151"/>
        <end position="171"/>
    </location>
</feature>
<accession>A0A672IQ36</accession>
<dbReference type="InterPro" id="IPR000276">
    <property type="entry name" value="GPCR_Rhodpsn"/>
</dbReference>
<dbReference type="AlphaFoldDB" id="A0A672IQ36"/>
<keyword evidence="2" id="KW-1003">Cell membrane</keyword>
<dbReference type="OMA" id="MKKGQRF"/>
<reference evidence="11" key="2">
    <citation type="submission" date="2025-08" db="UniProtKB">
        <authorList>
            <consortium name="Ensembl"/>
        </authorList>
    </citation>
    <scope>IDENTIFICATION</scope>
</reference>
<dbReference type="GO" id="GO:0005886">
    <property type="term" value="C:plasma membrane"/>
    <property type="evidence" value="ECO:0007669"/>
    <property type="project" value="UniProtKB-SubCell"/>
</dbReference>
<feature type="transmembrane region" description="Helical" evidence="9">
    <location>
        <begin position="326"/>
        <end position="346"/>
    </location>
</feature>
<evidence type="ECO:0000256" key="9">
    <source>
        <dbReference type="SAM" id="Phobius"/>
    </source>
</evidence>
<dbReference type="PRINTS" id="PR00237">
    <property type="entry name" value="GPCRRHODOPSN"/>
</dbReference>
<feature type="domain" description="G-protein coupled receptors family 1 profile" evidence="10">
    <location>
        <begin position="52"/>
        <end position="344"/>
    </location>
</feature>
<evidence type="ECO:0000256" key="4">
    <source>
        <dbReference type="ARBA" id="ARBA00022794"/>
    </source>
</evidence>
<feature type="transmembrane region" description="Helical" evidence="9">
    <location>
        <begin position="203"/>
        <end position="225"/>
    </location>
</feature>
<dbReference type="GO" id="GO:0004930">
    <property type="term" value="F:G protein-coupled receptor activity"/>
    <property type="evidence" value="ECO:0007669"/>
    <property type="project" value="InterPro"/>
</dbReference>
<reference evidence="11" key="3">
    <citation type="submission" date="2025-09" db="UniProtKB">
        <authorList>
            <consortium name="Ensembl"/>
        </authorList>
    </citation>
    <scope>IDENTIFICATION</scope>
</reference>
<evidence type="ECO:0000256" key="6">
    <source>
        <dbReference type="ARBA" id="ARBA00023136"/>
    </source>
</evidence>
<evidence type="ECO:0000313" key="12">
    <source>
        <dbReference type="Proteomes" id="UP000472267"/>
    </source>
</evidence>
<keyword evidence="3 9" id="KW-0812">Transmembrane</keyword>
<dbReference type="GO" id="GO:0032870">
    <property type="term" value="P:cellular response to hormone stimulus"/>
    <property type="evidence" value="ECO:0007669"/>
    <property type="project" value="TreeGrafter"/>
</dbReference>
<organism evidence="11 12">
    <name type="scientific">Salarias fasciatus</name>
    <name type="common">Jewelled blenny</name>
    <name type="synonym">Blennius fasciatus</name>
    <dbReference type="NCBI Taxonomy" id="181472"/>
    <lineage>
        <taxon>Eukaryota</taxon>
        <taxon>Metazoa</taxon>
        <taxon>Chordata</taxon>
        <taxon>Craniata</taxon>
        <taxon>Vertebrata</taxon>
        <taxon>Euteleostomi</taxon>
        <taxon>Actinopterygii</taxon>
        <taxon>Neopterygii</taxon>
        <taxon>Teleostei</taxon>
        <taxon>Neoteleostei</taxon>
        <taxon>Acanthomorphata</taxon>
        <taxon>Ovalentaria</taxon>
        <taxon>Blenniimorphae</taxon>
        <taxon>Blenniiformes</taxon>
        <taxon>Blennioidei</taxon>
        <taxon>Blenniidae</taxon>
        <taxon>Salariinae</taxon>
        <taxon>Salarias</taxon>
    </lineage>
</organism>
<proteinExistence type="predicted"/>
<gene>
    <name evidence="11" type="primary">LOC115389221</name>
</gene>
<evidence type="ECO:0000256" key="3">
    <source>
        <dbReference type="ARBA" id="ARBA00022692"/>
    </source>
</evidence>
<dbReference type="Proteomes" id="UP000472267">
    <property type="component" value="Chromosome 5"/>
</dbReference>
<keyword evidence="5 9" id="KW-1133">Transmembrane helix</keyword>
<dbReference type="PROSITE" id="PS50262">
    <property type="entry name" value="G_PROTEIN_RECEP_F1_2"/>
    <property type="match status" value="1"/>
</dbReference>
<dbReference type="Pfam" id="PF00001">
    <property type="entry name" value="7tm_1"/>
    <property type="match status" value="1"/>
</dbReference>
<dbReference type="InterPro" id="IPR017452">
    <property type="entry name" value="GPCR_Rhodpsn_7TM"/>
</dbReference>
<reference evidence="11" key="1">
    <citation type="submission" date="2019-06" db="EMBL/GenBank/DDBJ databases">
        <authorList>
            <consortium name="Wellcome Sanger Institute Data Sharing"/>
        </authorList>
    </citation>
    <scope>NUCLEOTIDE SEQUENCE [LARGE SCALE GENOMIC DNA]</scope>
</reference>
<evidence type="ECO:0000313" key="11">
    <source>
        <dbReference type="Ensembl" id="ENSSFAP00005043177.1"/>
    </source>
</evidence>
<evidence type="ECO:0000256" key="1">
    <source>
        <dbReference type="ARBA" id="ARBA00004651"/>
    </source>
</evidence>
<keyword evidence="4" id="KW-0970">Cilium biogenesis/degradation</keyword>
<feature type="transmembrane region" description="Helical" evidence="9">
    <location>
        <begin position="80"/>
        <end position="99"/>
    </location>
</feature>
<dbReference type="GO" id="GO:0042277">
    <property type="term" value="F:peptide binding"/>
    <property type="evidence" value="ECO:0007669"/>
    <property type="project" value="TreeGrafter"/>
</dbReference>
<evidence type="ECO:0000256" key="7">
    <source>
        <dbReference type="ARBA" id="ARBA00023170"/>
    </source>
</evidence>
<dbReference type="PANTHER" id="PTHR24241:SF127">
    <property type="entry name" value="G-PROTEIN COUPLED RECEPTOR 22-RELATED"/>
    <property type="match status" value="1"/>
</dbReference>
<dbReference type="Ensembl" id="ENSSFAT00005044724.1">
    <property type="protein sequence ID" value="ENSSFAP00005043177.1"/>
    <property type="gene ID" value="ENSSFAG00005021386.1"/>
</dbReference>
<keyword evidence="12" id="KW-1185">Reference proteome</keyword>
<name>A0A672IQ36_SALFA</name>
<feature type="transmembrane region" description="Helical" evidence="9">
    <location>
        <begin position="105"/>
        <end position="130"/>
    </location>
</feature>
<protein>
    <recommendedName>
        <fullName evidence="8">G-protein coupled receptor 22</fullName>
    </recommendedName>
</protein>
<sequence length="408" mass="45451">MCFDSLPHSSFLICLHCGLSYPPASWYMPYSLSFQVSLTAFLMLELVLGFSSNLTVLVLYCSQSNLVDSVSNMVTVNLHVLDVAVCVLCMPLTLVVVLLPPGPNLALLCCFHEACVTFASIATAVNILVISLDRYDISVRPANRLLTTRRAALLLVAVWVTSVAVFFIPFLEVQCVSATATPAWRNRTLLCVGGQGYHTGLGVYYHLILQVPIFFTTVAVMLFTYSRILRALNIRIGSHMKKNQREQCTIDGTKQLTTMGVHASVSAIIALRRAVRRHRDRRERQRRVFRMSLIIITTFLGCWAPLSVTNVLILSVGPSDVLVSLRLWFLALAYGTTVSHPLLYAFTRQKLRRALRAKVKKRVVSLLQVDPSPGGTVIHNSWVENRKTSRQVRLEASEGTDRCLAEAL</sequence>
<dbReference type="GO" id="GO:0030030">
    <property type="term" value="P:cell projection organization"/>
    <property type="evidence" value="ECO:0007669"/>
    <property type="project" value="UniProtKB-KW"/>
</dbReference>
<dbReference type="PANTHER" id="PTHR24241">
    <property type="entry name" value="NEUROPEPTIDE RECEPTOR-RELATED G-PROTEIN COUPLED RECEPTOR"/>
    <property type="match status" value="1"/>
</dbReference>
<evidence type="ECO:0000256" key="2">
    <source>
        <dbReference type="ARBA" id="ARBA00022475"/>
    </source>
</evidence>
<keyword evidence="7" id="KW-0675">Receptor</keyword>
<dbReference type="Gene3D" id="1.20.1070.10">
    <property type="entry name" value="Rhodopsin 7-helix transmembrane proteins"/>
    <property type="match status" value="1"/>
</dbReference>
<evidence type="ECO:0000256" key="8">
    <source>
        <dbReference type="ARBA" id="ARBA00070815"/>
    </source>
</evidence>
<keyword evidence="6 9" id="KW-0472">Membrane</keyword>